<dbReference type="PANTHER" id="PTHR33137">
    <property type="entry name" value="MEDIATOR OF RNA POLYMERASE II TRANSCRIPTION SUBUNIT 15A-RELATED"/>
    <property type="match status" value="1"/>
</dbReference>
<name>A0A4S4DK91_CAMSN</name>
<feature type="compositionally biased region" description="Basic and acidic residues" evidence="1">
    <location>
        <begin position="29"/>
        <end position="47"/>
    </location>
</feature>
<organism evidence="2 3">
    <name type="scientific">Camellia sinensis var. sinensis</name>
    <name type="common">China tea</name>
    <dbReference type="NCBI Taxonomy" id="542762"/>
    <lineage>
        <taxon>Eukaryota</taxon>
        <taxon>Viridiplantae</taxon>
        <taxon>Streptophyta</taxon>
        <taxon>Embryophyta</taxon>
        <taxon>Tracheophyta</taxon>
        <taxon>Spermatophyta</taxon>
        <taxon>Magnoliopsida</taxon>
        <taxon>eudicotyledons</taxon>
        <taxon>Gunneridae</taxon>
        <taxon>Pentapetalae</taxon>
        <taxon>asterids</taxon>
        <taxon>Ericales</taxon>
        <taxon>Theaceae</taxon>
        <taxon>Camellia</taxon>
    </lineage>
</organism>
<feature type="region of interest" description="Disordered" evidence="1">
    <location>
        <begin position="93"/>
        <end position="119"/>
    </location>
</feature>
<keyword evidence="3" id="KW-1185">Reference proteome</keyword>
<evidence type="ECO:0000313" key="2">
    <source>
        <dbReference type="EMBL" id="THG03310.1"/>
    </source>
</evidence>
<dbReference type="GO" id="GO:0031490">
    <property type="term" value="F:chromatin DNA binding"/>
    <property type="evidence" value="ECO:0007669"/>
    <property type="project" value="InterPro"/>
</dbReference>
<feature type="compositionally biased region" description="Low complexity" evidence="1">
    <location>
        <begin position="216"/>
        <end position="242"/>
    </location>
</feature>
<comment type="caution">
    <text evidence="2">The sequence shown here is derived from an EMBL/GenBank/DDBJ whole genome shotgun (WGS) entry which is preliminary data.</text>
</comment>
<accession>A0A4S4DK91</accession>
<feature type="compositionally biased region" description="Basic residues" evidence="1">
    <location>
        <begin position="19"/>
        <end position="28"/>
    </location>
</feature>
<dbReference type="PANTHER" id="PTHR33137:SF4">
    <property type="entry name" value="MEDIATOR OF RNA POLYMERASE II TRANSCRIPTION SUBUNIT 15A-RELATED"/>
    <property type="match status" value="1"/>
</dbReference>
<proteinExistence type="predicted"/>
<dbReference type="STRING" id="542762.A0A4S4DK91"/>
<dbReference type="InterPro" id="IPR044661">
    <property type="entry name" value="MED15a/b/c-like"/>
</dbReference>
<sequence length="269" mass="30098">MISERGDQRLRDRDQRERGRQKRSRSRSQGRERERRQERERELCKCEAEDERESSELKWTGSSKWTGWRSIGSRSKAEKSLARKFGKNKKLSGNYGLSCTKREREQERGNHNSLPQQPKNENLEKLKIFRTMLERIIAFLQVSKSNILPGFKDKSRKCTQYIAVGCCGTSATNSCKHFPTGKHELLVVTKWDECIAGKPYSPSVKFQYASTPASKTTGTADAADTTNETAVSTAAADATTVDPYRTDDAATATAAPAATTTNATTSSNE</sequence>
<feature type="compositionally biased region" description="Low complexity" evidence="1">
    <location>
        <begin position="249"/>
        <end position="269"/>
    </location>
</feature>
<evidence type="ECO:0000313" key="3">
    <source>
        <dbReference type="Proteomes" id="UP000306102"/>
    </source>
</evidence>
<dbReference type="EMBL" id="SDRB02010989">
    <property type="protein sequence ID" value="THG03310.1"/>
    <property type="molecule type" value="Genomic_DNA"/>
</dbReference>
<protein>
    <submittedName>
        <fullName evidence="2">Uncharacterized protein</fullName>
    </submittedName>
</protein>
<feature type="compositionally biased region" description="Basic and acidic residues" evidence="1">
    <location>
        <begin position="100"/>
        <end position="110"/>
    </location>
</feature>
<gene>
    <name evidence="2" type="ORF">TEA_023241</name>
</gene>
<reference evidence="2 3" key="1">
    <citation type="journal article" date="2018" name="Proc. Natl. Acad. Sci. U.S.A.">
        <title>Draft genome sequence of Camellia sinensis var. sinensis provides insights into the evolution of the tea genome and tea quality.</title>
        <authorList>
            <person name="Wei C."/>
            <person name="Yang H."/>
            <person name="Wang S."/>
            <person name="Zhao J."/>
            <person name="Liu C."/>
            <person name="Gao L."/>
            <person name="Xia E."/>
            <person name="Lu Y."/>
            <person name="Tai Y."/>
            <person name="She G."/>
            <person name="Sun J."/>
            <person name="Cao H."/>
            <person name="Tong W."/>
            <person name="Gao Q."/>
            <person name="Li Y."/>
            <person name="Deng W."/>
            <person name="Jiang X."/>
            <person name="Wang W."/>
            <person name="Chen Q."/>
            <person name="Zhang S."/>
            <person name="Li H."/>
            <person name="Wu J."/>
            <person name="Wang P."/>
            <person name="Li P."/>
            <person name="Shi C."/>
            <person name="Zheng F."/>
            <person name="Jian J."/>
            <person name="Huang B."/>
            <person name="Shan D."/>
            <person name="Shi M."/>
            <person name="Fang C."/>
            <person name="Yue Y."/>
            <person name="Li F."/>
            <person name="Li D."/>
            <person name="Wei S."/>
            <person name="Han B."/>
            <person name="Jiang C."/>
            <person name="Yin Y."/>
            <person name="Xia T."/>
            <person name="Zhang Z."/>
            <person name="Bennetzen J.L."/>
            <person name="Zhao S."/>
            <person name="Wan X."/>
        </authorList>
    </citation>
    <scope>NUCLEOTIDE SEQUENCE [LARGE SCALE GENOMIC DNA]</scope>
    <source>
        <strain evidence="3">cv. Shuchazao</strain>
        <tissue evidence="2">Leaf</tissue>
    </source>
</reference>
<dbReference type="GO" id="GO:0003713">
    <property type="term" value="F:transcription coactivator activity"/>
    <property type="evidence" value="ECO:0007669"/>
    <property type="project" value="InterPro"/>
</dbReference>
<evidence type="ECO:0000256" key="1">
    <source>
        <dbReference type="SAM" id="MobiDB-lite"/>
    </source>
</evidence>
<feature type="region of interest" description="Disordered" evidence="1">
    <location>
        <begin position="1"/>
        <end position="68"/>
    </location>
</feature>
<dbReference type="AlphaFoldDB" id="A0A4S4DK91"/>
<feature type="compositionally biased region" description="Basic and acidic residues" evidence="1">
    <location>
        <begin position="1"/>
        <end position="18"/>
    </location>
</feature>
<feature type="region of interest" description="Disordered" evidence="1">
    <location>
        <begin position="215"/>
        <end position="269"/>
    </location>
</feature>
<dbReference type="Proteomes" id="UP000306102">
    <property type="component" value="Unassembled WGS sequence"/>
</dbReference>